<proteinExistence type="predicted"/>
<comment type="caution">
    <text evidence="1">The sequence shown here is derived from an EMBL/GenBank/DDBJ whole genome shotgun (WGS) entry which is preliminary data.</text>
</comment>
<evidence type="ECO:0000313" key="2">
    <source>
        <dbReference type="Proteomes" id="UP001196980"/>
    </source>
</evidence>
<organism evidence="1 2">
    <name type="scientific">Candidatus Magnetobacterium casense</name>
    <dbReference type="NCBI Taxonomy" id="1455061"/>
    <lineage>
        <taxon>Bacteria</taxon>
        <taxon>Pseudomonadati</taxon>
        <taxon>Nitrospirota</taxon>
        <taxon>Thermodesulfovibrionia</taxon>
        <taxon>Thermodesulfovibrionales</taxon>
        <taxon>Candidatus Magnetobacteriaceae</taxon>
        <taxon>Candidatus Magnetobacterium</taxon>
    </lineage>
</organism>
<gene>
    <name evidence="1" type="ORF">HWQ67_02420</name>
</gene>
<keyword evidence="2" id="KW-1185">Reference proteome</keyword>
<sequence>MKDELYIDVVSKTIISKLSDEIVSGIAGQASNLIRELLRNEVSTLLRNSNDELKRYIDDSIESHLRTQQQHREPQIDAEEIKHIRAEISSIGETLRTINKTHNALEKTMTQVLNILFEVKTYVETKTESGSKIDNEQMDLLRRFLGVVKGELTETLTIGMDDRLTRMETTIRSLIMSIWHEAKTYIGDRGNLQPGTNREPIDLLSMFVVIVKDELTETLTARMDDRLARMEKTTRSLILDYTNDIRKYISENIEKYVNIKTIAQIWRKERSQGA</sequence>
<protein>
    <submittedName>
        <fullName evidence="1">Uncharacterized protein</fullName>
    </submittedName>
</protein>
<evidence type="ECO:0000313" key="1">
    <source>
        <dbReference type="EMBL" id="MBV6340431.1"/>
    </source>
</evidence>
<dbReference type="Proteomes" id="UP001196980">
    <property type="component" value="Unassembled WGS sequence"/>
</dbReference>
<dbReference type="EMBL" id="JABXWD010000023">
    <property type="protein sequence ID" value="MBV6340431.1"/>
    <property type="molecule type" value="Genomic_DNA"/>
</dbReference>
<accession>A0ABS6RUX8</accession>
<dbReference type="RefSeq" id="WP_218251052.1">
    <property type="nucleotide sequence ID" value="NZ_JABXWD010000023.1"/>
</dbReference>
<name>A0ABS6RUX8_9BACT</name>
<reference evidence="1 2" key="1">
    <citation type="journal article" date="2020" name="J Geophys Res Biogeosci">
        <title>Magnetotaxis as an Adaptation to Enable Bacterial Shuttling of Microbial Sulfur and Sulfur Cycling Across Aquatic Oxic#Anoxic Interfaces.</title>
        <authorList>
            <person name="Li J."/>
            <person name="Liu P."/>
            <person name="Wang J."/>
            <person name="Roberts A.P."/>
            <person name="Pan Y."/>
        </authorList>
    </citation>
    <scope>NUCLEOTIDE SEQUENCE [LARGE SCALE GENOMIC DNA]</scope>
    <source>
        <strain evidence="1 2">MYR-1_YQ</strain>
    </source>
</reference>